<comment type="caution">
    <text evidence="13">The sequence shown here is derived from an EMBL/GenBank/DDBJ whole genome shotgun (WGS) entry which is preliminary data.</text>
</comment>
<feature type="domain" description="Cation efflux protein transmembrane" evidence="12">
    <location>
        <begin position="84"/>
        <end position="198"/>
    </location>
</feature>
<organism evidence="13 14">
    <name type="scientific">Nocardia terpenica</name>
    <dbReference type="NCBI Taxonomy" id="455432"/>
    <lineage>
        <taxon>Bacteria</taxon>
        <taxon>Bacillati</taxon>
        <taxon>Actinomycetota</taxon>
        <taxon>Actinomycetes</taxon>
        <taxon>Mycobacteriales</taxon>
        <taxon>Nocardiaceae</taxon>
        <taxon>Nocardia</taxon>
    </lineage>
</organism>
<feature type="transmembrane region" description="Helical" evidence="11">
    <location>
        <begin position="152"/>
        <end position="176"/>
    </location>
</feature>
<dbReference type="PANTHER" id="PTHR31937">
    <property type="entry name" value="TRANSMEMBRANE PROTEIN 163"/>
    <property type="match status" value="1"/>
</dbReference>
<evidence type="ECO:0000313" key="13">
    <source>
        <dbReference type="EMBL" id="KZM70482.1"/>
    </source>
</evidence>
<protein>
    <submittedName>
        <fullName evidence="13">Cation transporter</fullName>
    </submittedName>
</protein>
<dbReference type="STRING" id="455432.AWN90_03820"/>
<comment type="subcellular location">
    <subcellularLocation>
        <location evidence="2">Cytoplasmic vesicle</location>
        <location evidence="2">Secretory vesicle</location>
        <location evidence="2">Synaptic vesicle membrane</location>
        <topology evidence="2">Multi-pass membrane protein</topology>
    </subcellularLocation>
    <subcellularLocation>
        <location evidence="1">Early endosome membrane</location>
    </subcellularLocation>
</comment>
<evidence type="ECO:0000256" key="9">
    <source>
        <dbReference type="ARBA" id="ARBA00023136"/>
    </source>
</evidence>
<feature type="transmembrane region" description="Helical" evidence="11">
    <location>
        <begin position="20"/>
        <end position="40"/>
    </location>
</feature>
<keyword evidence="8" id="KW-0770">Synapse</keyword>
<dbReference type="SUPFAM" id="SSF161111">
    <property type="entry name" value="Cation efflux protein transmembrane domain-like"/>
    <property type="match status" value="1"/>
</dbReference>
<name>A0A164JK58_9NOCA</name>
<keyword evidence="7 11" id="KW-1133">Transmembrane helix</keyword>
<evidence type="ECO:0000256" key="10">
    <source>
        <dbReference type="ARBA" id="ARBA00023329"/>
    </source>
</evidence>
<keyword evidence="4 11" id="KW-0812">Transmembrane</keyword>
<evidence type="ECO:0000313" key="14">
    <source>
        <dbReference type="Proteomes" id="UP000076512"/>
    </source>
</evidence>
<evidence type="ECO:0000256" key="2">
    <source>
        <dbReference type="ARBA" id="ARBA00004644"/>
    </source>
</evidence>
<dbReference type="InterPro" id="IPR058533">
    <property type="entry name" value="Cation_efflux_TM"/>
</dbReference>
<evidence type="ECO:0000256" key="3">
    <source>
        <dbReference type="ARBA" id="ARBA00008731"/>
    </source>
</evidence>
<keyword evidence="10" id="KW-0968">Cytoplasmic vesicle</keyword>
<reference evidence="13 14" key="1">
    <citation type="submission" date="2016-04" db="EMBL/GenBank/DDBJ databases">
        <authorList>
            <person name="Evans L.H."/>
            <person name="Alamgir A."/>
            <person name="Owens N."/>
            <person name="Weber N.D."/>
            <person name="Virtaneva K."/>
            <person name="Barbian K."/>
            <person name="Babar A."/>
            <person name="Rosenke K."/>
        </authorList>
    </citation>
    <scope>NUCLEOTIDE SEQUENCE [LARGE SCALE GENOMIC DNA]</scope>
    <source>
        <strain evidence="13 14">IFM 0406</strain>
    </source>
</reference>
<dbReference type="PANTHER" id="PTHR31937:SF2">
    <property type="entry name" value="TRANSMEMBRANE PROTEIN 163"/>
    <property type="match status" value="1"/>
</dbReference>
<dbReference type="InterPro" id="IPR026765">
    <property type="entry name" value="Tmem163"/>
</dbReference>
<dbReference type="AlphaFoldDB" id="A0A164JK58"/>
<evidence type="ECO:0000256" key="1">
    <source>
        <dbReference type="ARBA" id="ARBA00004146"/>
    </source>
</evidence>
<accession>A0A164JK58</accession>
<comment type="similarity">
    <text evidence="3">Belongs to the TMEM163 family.</text>
</comment>
<dbReference type="Proteomes" id="UP000076512">
    <property type="component" value="Unassembled WGS sequence"/>
</dbReference>
<evidence type="ECO:0000256" key="8">
    <source>
        <dbReference type="ARBA" id="ARBA00023018"/>
    </source>
</evidence>
<gene>
    <name evidence="13" type="ORF">AWN90_03820</name>
</gene>
<evidence type="ECO:0000256" key="4">
    <source>
        <dbReference type="ARBA" id="ARBA00022692"/>
    </source>
</evidence>
<evidence type="ECO:0000256" key="7">
    <source>
        <dbReference type="ARBA" id="ARBA00022989"/>
    </source>
</evidence>
<evidence type="ECO:0000259" key="12">
    <source>
        <dbReference type="Pfam" id="PF01545"/>
    </source>
</evidence>
<dbReference type="GO" id="GO:0016020">
    <property type="term" value="C:membrane"/>
    <property type="evidence" value="ECO:0007669"/>
    <property type="project" value="TreeGrafter"/>
</dbReference>
<feature type="transmembrane region" description="Helical" evidence="11">
    <location>
        <begin position="46"/>
        <end position="66"/>
    </location>
</feature>
<dbReference type="EMBL" id="LWGR01000015">
    <property type="protein sequence ID" value="KZM70482.1"/>
    <property type="molecule type" value="Genomic_DNA"/>
</dbReference>
<evidence type="ECO:0000256" key="11">
    <source>
        <dbReference type="SAM" id="Phobius"/>
    </source>
</evidence>
<dbReference type="GO" id="GO:0031410">
    <property type="term" value="C:cytoplasmic vesicle"/>
    <property type="evidence" value="ECO:0007669"/>
    <property type="project" value="UniProtKB-KW"/>
</dbReference>
<evidence type="ECO:0000256" key="5">
    <source>
        <dbReference type="ARBA" id="ARBA00022753"/>
    </source>
</evidence>
<feature type="transmembrane region" description="Helical" evidence="11">
    <location>
        <begin position="78"/>
        <end position="102"/>
    </location>
</feature>
<keyword evidence="6" id="KW-0862">Zinc</keyword>
<keyword evidence="14" id="KW-1185">Reference proteome</keyword>
<dbReference type="Gene3D" id="1.20.1510.10">
    <property type="entry name" value="Cation efflux protein transmembrane domain"/>
    <property type="match status" value="1"/>
</dbReference>
<keyword evidence="9 11" id="KW-0472">Membrane</keyword>
<feature type="transmembrane region" description="Helical" evidence="11">
    <location>
        <begin position="114"/>
        <end position="131"/>
    </location>
</feature>
<evidence type="ECO:0000256" key="6">
    <source>
        <dbReference type="ARBA" id="ARBA00022833"/>
    </source>
</evidence>
<sequence length="200" mass="21046">MVTSLDDPLRRSLLRRGFALEYATLGWNVVGIVVLAVAAFTARSVALAGFGLDSLIEIGASTVVIWELTGTGEARQRFALRVIGIGFAALAVYLLAQSTVVLATGFHPEHSPLGIAWTAVTAIAMFALAAGKARTGAALGNPVLATEGRVTLIDGLLAVAVLLGLLLNSLVGWWWADPVAGYVLVVYALREVREIFSSND</sequence>
<dbReference type="Pfam" id="PF01545">
    <property type="entry name" value="Cation_efflux"/>
    <property type="match status" value="1"/>
</dbReference>
<proteinExistence type="inferred from homology"/>
<dbReference type="InterPro" id="IPR027469">
    <property type="entry name" value="Cation_efflux_TMD_sf"/>
</dbReference>
<keyword evidence="5" id="KW-0967">Endosome</keyword>